<reference evidence="2 3" key="1">
    <citation type="submission" date="2014-04" db="EMBL/GenBank/DDBJ databases">
        <authorList>
            <consortium name="DOE Joint Genome Institute"/>
            <person name="Kuo A."/>
            <person name="Kohler A."/>
            <person name="Costa M.D."/>
            <person name="Nagy L.G."/>
            <person name="Floudas D."/>
            <person name="Copeland A."/>
            <person name="Barry K.W."/>
            <person name="Cichocki N."/>
            <person name="Veneault-Fourrey C."/>
            <person name="LaButti K."/>
            <person name="Lindquist E.A."/>
            <person name="Lipzen A."/>
            <person name="Lundell T."/>
            <person name="Morin E."/>
            <person name="Murat C."/>
            <person name="Sun H."/>
            <person name="Tunlid A."/>
            <person name="Henrissat B."/>
            <person name="Grigoriev I.V."/>
            <person name="Hibbett D.S."/>
            <person name="Martin F."/>
            <person name="Nordberg H.P."/>
            <person name="Cantor M.N."/>
            <person name="Hua S.X."/>
        </authorList>
    </citation>
    <scope>NUCLEOTIDE SEQUENCE [LARGE SCALE GENOMIC DNA]</scope>
    <source>
        <strain evidence="2 3">441</strain>
    </source>
</reference>
<dbReference type="Proteomes" id="UP000054018">
    <property type="component" value="Unassembled WGS sequence"/>
</dbReference>
<evidence type="ECO:0000259" key="1">
    <source>
        <dbReference type="SMART" id="SM00484"/>
    </source>
</evidence>
<dbReference type="InterPro" id="IPR006084">
    <property type="entry name" value="XPG/Rad2"/>
</dbReference>
<dbReference type="Gene3D" id="3.40.50.1010">
    <property type="entry name" value="5'-nuclease"/>
    <property type="match status" value="1"/>
</dbReference>
<proteinExistence type="predicted"/>
<dbReference type="PANTHER" id="PTHR11081:SF75">
    <property type="entry name" value="ENDONUCLEASE, PUTATIVE (AFU_ORTHOLOGUE AFUA_3G13260)-RELATED"/>
    <property type="match status" value="1"/>
</dbReference>
<sequence length="344" mass="38368">SAWMYSLVNVFSWRRAGTGQSHEMKIIFRRLSALSQFLLHAYFVFDGPDCPQLKRGKDIPSLSAPRLLSQRFQELLTAFGFNWHVAPGEAEAELACLQSLGLIDAVATPYNDALLFGATCIIRSVPNIGRYEDVYIYTPDAIEKDASLEWGDLLLIVLMSSTDNDASGSWCSVEVARRLAYYGFGRSLLEAAVSFPFVEFMDFVAKWRDDVCEVLRTDPQRLLGGKHHEIARIIKEEHTEFPDPTVLAMYLLPLTSWSDGHSPVTTTTSRQPDLHSLATFCLQCLSWSPSIVQSELMDALTGTAMRALLQVSSVFMQKMPALFLIMYSYQATPTAGSCDMAFGS</sequence>
<dbReference type="PRINTS" id="PR00853">
    <property type="entry name" value="XPGRADSUPER"/>
</dbReference>
<dbReference type="GO" id="GO:0006974">
    <property type="term" value="P:DNA damage response"/>
    <property type="evidence" value="ECO:0007669"/>
    <property type="project" value="UniProtKB-ARBA"/>
</dbReference>
<dbReference type="SUPFAM" id="SSF88723">
    <property type="entry name" value="PIN domain-like"/>
    <property type="match status" value="1"/>
</dbReference>
<dbReference type="STRING" id="765257.A0A0C9YDN6"/>
<evidence type="ECO:0000313" key="3">
    <source>
        <dbReference type="Proteomes" id="UP000054018"/>
    </source>
</evidence>
<protein>
    <recommendedName>
        <fullName evidence="1">XPG-I domain-containing protein</fullName>
    </recommendedName>
</protein>
<name>A0A0C9YDN6_9AGAM</name>
<dbReference type="AlphaFoldDB" id="A0A0C9YDN6"/>
<dbReference type="InterPro" id="IPR006086">
    <property type="entry name" value="XPG-I_dom"/>
</dbReference>
<accession>A0A0C9YDN6</accession>
<dbReference type="HOGENOM" id="CLU_007575_4_1_1"/>
<keyword evidence="3" id="KW-1185">Reference proteome</keyword>
<feature type="domain" description="XPG-I" evidence="1">
    <location>
        <begin position="77"/>
        <end position="148"/>
    </location>
</feature>
<feature type="non-terminal residue" evidence="2">
    <location>
        <position position="1"/>
    </location>
</feature>
<dbReference type="SMART" id="SM00484">
    <property type="entry name" value="XPGI"/>
    <property type="match status" value="1"/>
</dbReference>
<dbReference type="OrthoDB" id="2678758at2759"/>
<dbReference type="InterPro" id="IPR029060">
    <property type="entry name" value="PIN-like_dom_sf"/>
</dbReference>
<dbReference type="PANTHER" id="PTHR11081">
    <property type="entry name" value="FLAP ENDONUCLEASE FAMILY MEMBER"/>
    <property type="match status" value="1"/>
</dbReference>
<organism evidence="2 3">
    <name type="scientific">Pisolithus microcarpus 441</name>
    <dbReference type="NCBI Taxonomy" id="765257"/>
    <lineage>
        <taxon>Eukaryota</taxon>
        <taxon>Fungi</taxon>
        <taxon>Dikarya</taxon>
        <taxon>Basidiomycota</taxon>
        <taxon>Agaricomycotina</taxon>
        <taxon>Agaricomycetes</taxon>
        <taxon>Agaricomycetidae</taxon>
        <taxon>Boletales</taxon>
        <taxon>Sclerodermatineae</taxon>
        <taxon>Pisolithaceae</taxon>
        <taxon>Pisolithus</taxon>
    </lineage>
</organism>
<dbReference type="Pfam" id="PF00867">
    <property type="entry name" value="XPG_I"/>
    <property type="match status" value="1"/>
</dbReference>
<dbReference type="GO" id="GO:0017108">
    <property type="term" value="F:5'-flap endonuclease activity"/>
    <property type="evidence" value="ECO:0007669"/>
    <property type="project" value="TreeGrafter"/>
</dbReference>
<dbReference type="EMBL" id="KN833733">
    <property type="protein sequence ID" value="KIK22930.1"/>
    <property type="molecule type" value="Genomic_DNA"/>
</dbReference>
<gene>
    <name evidence="2" type="ORF">PISMIDRAFT_101508</name>
</gene>
<reference evidence="3" key="2">
    <citation type="submission" date="2015-01" db="EMBL/GenBank/DDBJ databases">
        <title>Evolutionary Origins and Diversification of the Mycorrhizal Mutualists.</title>
        <authorList>
            <consortium name="DOE Joint Genome Institute"/>
            <consortium name="Mycorrhizal Genomics Consortium"/>
            <person name="Kohler A."/>
            <person name="Kuo A."/>
            <person name="Nagy L.G."/>
            <person name="Floudas D."/>
            <person name="Copeland A."/>
            <person name="Barry K.W."/>
            <person name="Cichocki N."/>
            <person name="Veneault-Fourrey C."/>
            <person name="LaButti K."/>
            <person name="Lindquist E.A."/>
            <person name="Lipzen A."/>
            <person name="Lundell T."/>
            <person name="Morin E."/>
            <person name="Murat C."/>
            <person name="Riley R."/>
            <person name="Ohm R."/>
            <person name="Sun H."/>
            <person name="Tunlid A."/>
            <person name="Henrissat B."/>
            <person name="Grigoriev I.V."/>
            <person name="Hibbett D.S."/>
            <person name="Martin F."/>
        </authorList>
    </citation>
    <scope>NUCLEOTIDE SEQUENCE [LARGE SCALE GENOMIC DNA]</scope>
    <source>
        <strain evidence="3">441</strain>
    </source>
</reference>
<dbReference type="CDD" id="cd09870">
    <property type="entry name" value="PIN_YEN1"/>
    <property type="match status" value="1"/>
</dbReference>
<evidence type="ECO:0000313" key="2">
    <source>
        <dbReference type="EMBL" id="KIK22930.1"/>
    </source>
</evidence>